<sequence length="137" mass="15682">MIKRVRYLAVTFASLLSLLSFGQIVAAHSPPEPAKAYFGGYTRTTRTFNLELVSEGRVIRLYVRDRRNWPVDIRHLQARIQFTHLEETQEIELSPGAKGALVGEAEIDLAGLRRVRLDLHPRDQDPQVVWMQLTESD</sequence>
<accession>A0AAW3ZHB2</accession>
<dbReference type="EMBL" id="JACYTR010000002">
    <property type="protein sequence ID" value="MBD8524387.1"/>
    <property type="molecule type" value="Genomic_DNA"/>
</dbReference>
<keyword evidence="1" id="KW-0732">Signal</keyword>
<comment type="caution">
    <text evidence="2">The sequence shown here is derived from an EMBL/GenBank/DDBJ whole genome shotgun (WGS) entry which is preliminary data.</text>
</comment>
<organism evidence="2 3">
    <name type="scientific">Pseudomarimonas arenosa</name>
    <dbReference type="NCBI Taxonomy" id="2774145"/>
    <lineage>
        <taxon>Bacteria</taxon>
        <taxon>Pseudomonadati</taxon>
        <taxon>Pseudomonadota</taxon>
        <taxon>Gammaproteobacteria</taxon>
        <taxon>Lysobacterales</taxon>
        <taxon>Lysobacteraceae</taxon>
        <taxon>Pseudomarimonas</taxon>
    </lineage>
</organism>
<name>A0AAW3ZHB2_9GAMM</name>
<keyword evidence="3" id="KW-1185">Reference proteome</keyword>
<proteinExistence type="predicted"/>
<evidence type="ECO:0000256" key="1">
    <source>
        <dbReference type="SAM" id="SignalP"/>
    </source>
</evidence>
<dbReference type="RefSeq" id="WP_192027737.1">
    <property type="nucleotide sequence ID" value="NZ_JACYTR010000002.1"/>
</dbReference>
<protein>
    <recommendedName>
        <fullName evidence="4">AMIN domain-containing protein</fullName>
    </recommendedName>
</protein>
<feature type="chain" id="PRO_5043363471" description="AMIN domain-containing protein" evidence="1">
    <location>
        <begin position="23"/>
        <end position="137"/>
    </location>
</feature>
<dbReference type="AlphaFoldDB" id="A0AAW3ZHB2"/>
<evidence type="ECO:0008006" key="4">
    <source>
        <dbReference type="Google" id="ProtNLM"/>
    </source>
</evidence>
<evidence type="ECO:0000313" key="2">
    <source>
        <dbReference type="EMBL" id="MBD8524387.1"/>
    </source>
</evidence>
<reference evidence="2 3" key="1">
    <citation type="submission" date="2020-09" db="EMBL/GenBank/DDBJ databases">
        <title>Pseudoxanthomonas sp. CAU 1598 isolated from sand of Yaerae Beach.</title>
        <authorList>
            <person name="Kim W."/>
        </authorList>
    </citation>
    <scope>NUCLEOTIDE SEQUENCE [LARGE SCALE GENOMIC DNA]</scope>
    <source>
        <strain evidence="2 3">CAU 1598</strain>
    </source>
</reference>
<feature type="signal peptide" evidence="1">
    <location>
        <begin position="1"/>
        <end position="22"/>
    </location>
</feature>
<dbReference type="Proteomes" id="UP000613768">
    <property type="component" value="Unassembled WGS sequence"/>
</dbReference>
<gene>
    <name evidence="2" type="ORF">IFO71_01415</name>
</gene>
<evidence type="ECO:0000313" key="3">
    <source>
        <dbReference type="Proteomes" id="UP000613768"/>
    </source>
</evidence>